<comment type="caution">
    <text evidence="2">The sequence shown here is derived from an EMBL/GenBank/DDBJ whole genome shotgun (WGS) entry which is preliminary data.</text>
</comment>
<name>A0A1J7BL65_9ACTN</name>
<dbReference type="Proteomes" id="UP000243342">
    <property type="component" value="Unassembled WGS sequence"/>
</dbReference>
<keyword evidence="3" id="KW-1185">Reference proteome</keyword>
<gene>
    <name evidence="2" type="ORF">BIV57_00300</name>
</gene>
<accession>A0A1J7BL65</accession>
<dbReference type="EMBL" id="MLCF01000002">
    <property type="protein sequence ID" value="OIV39325.1"/>
    <property type="molecule type" value="Genomic_DNA"/>
</dbReference>
<sequence>MGEGVGRLVERQVVRALHFADPLDGAAGAGEFLGGRAGQVGGGHQRQRQVRADRRGEHAEAGDRIEVAQEVLHEPAAAQVHLVQRRFQLLETVRGKPVPWAAPTSDLAKSAGIWASALPGEAAAQQVAGAAASLRQPEEDIPTCGTVLTLCLPRSDPDGMRHRLRREGS</sequence>
<evidence type="ECO:0000313" key="3">
    <source>
        <dbReference type="Proteomes" id="UP000243342"/>
    </source>
</evidence>
<dbReference type="RefSeq" id="WP_071654524.1">
    <property type="nucleotide sequence ID" value="NZ_MLCF01000002.1"/>
</dbReference>
<organism evidence="2 3">
    <name type="scientific">Mangrovactinospora gilvigrisea</name>
    <dbReference type="NCBI Taxonomy" id="1428644"/>
    <lineage>
        <taxon>Bacteria</taxon>
        <taxon>Bacillati</taxon>
        <taxon>Actinomycetota</taxon>
        <taxon>Actinomycetes</taxon>
        <taxon>Kitasatosporales</taxon>
        <taxon>Streptomycetaceae</taxon>
        <taxon>Mangrovactinospora</taxon>
    </lineage>
</organism>
<dbReference type="AlphaFoldDB" id="A0A1J7BL65"/>
<feature type="compositionally biased region" description="Basic and acidic residues" evidence="1">
    <location>
        <begin position="50"/>
        <end position="60"/>
    </location>
</feature>
<evidence type="ECO:0000313" key="2">
    <source>
        <dbReference type="EMBL" id="OIV39325.1"/>
    </source>
</evidence>
<proteinExistence type="predicted"/>
<protein>
    <submittedName>
        <fullName evidence="2">Uncharacterized protein</fullName>
    </submittedName>
</protein>
<feature type="region of interest" description="Disordered" evidence="1">
    <location>
        <begin position="36"/>
        <end position="60"/>
    </location>
</feature>
<evidence type="ECO:0000256" key="1">
    <source>
        <dbReference type="SAM" id="MobiDB-lite"/>
    </source>
</evidence>
<reference evidence="2 3" key="1">
    <citation type="submission" date="2016-10" db="EMBL/GenBank/DDBJ databases">
        <title>Genome sequence of Streptomyces gilvigriseus MUSC 26.</title>
        <authorList>
            <person name="Lee L.-H."/>
            <person name="Ser H.-L."/>
        </authorList>
    </citation>
    <scope>NUCLEOTIDE SEQUENCE [LARGE SCALE GENOMIC DNA]</scope>
    <source>
        <strain evidence="2 3">MUSC 26</strain>
    </source>
</reference>